<comment type="caution">
    <text evidence="2">The sequence shown here is derived from an EMBL/GenBank/DDBJ whole genome shotgun (WGS) entry which is preliminary data.</text>
</comment>
<evidence type="ECO:0000256" key="1">
    <source>
        <dbReference type="SAM" id="SignalP"/>
    </source>
</evidence>
<dbReference type="EMBL" id="CAICTM010000202">
    <property type="protein sequence ID" value="CAB9504628.1"/>
    <property type="molecule type" value="Genomic_DNA"/>
</dbReference>
<proteinExistence type="predicted"/>
<sequence>MLPVQENTVVVLFLNLLLKSLALAFSVSNKYSDQLAPISEHLILSGELTSDMASKLPNWFSSKEGLTGESPAVFGGCGMELIQAGKSLAPPEEESETIHDFDSSIVTLVEALQVCSADLAAAACTLDPIGIGEEMDMACEAVLDLASCLQKEDSPAAVQASQEAVHEAFQKCCDSFRDYGDLLLAEDSNKGESAAGNILSRAGDELGKAGTLFQTLVLCSQKD</sequence>
<dbReference type="Proteomes" id="UP001153069">
    <property type="component" value="Unassembled WGS sequence"/>
</dbReference>
<organism evidence="2 3">
    <name type="scientific">Seminavis robusta</name>
    <dbReference type="NCBI Taxonomy" id="568900"/>
    <lineage>
        <taxon>Eukaryota</taxon>
        <taxon>Sar</taxon>
        <taxon>Stramenopiles</taxon>
        <taxon>Ochrophyta</taxon>
        <taxon>Bacillariophyta</taxon>
        <taxon>Bacillariophyceae</taxon>
        <taxon>Bacillariophycidae</taxon>
        <taxon>Naviculales</taxon>
        <taxon>Naviculaceae</taxon>
        <taxon>Seminavis</taxon>
    </lineage>
</organism>
<gene>
    <name evidence="2" type="ORF">SEMRO_203_G085620.1</name>
</gene>
<dbReference type="AlphaFoldDB" id="A0A9N8HC16"/>
<evidence type="ECO:0000313" key="2">
    <source>
        <dbReference type="EMBL" id="CAB9504628.1"/>
    </source>
</evidence>
<evidence type="ECO:0000313" key="3">
    <source>
        <dbReference type="Proteomes" id="UP001153069"/>
    </source>
</evidence>
<dbReference type="OrthoDB" id="10637430at2759"/>
<reference evidence="2" key="1">
    <citation type="submission" date="2020-06" db="EMBL/GenBank/DDBJ databases">
        <authorList>
            <consortium name="Plant Systems Biology data submission"/>
        </authorList>
    </citation>
    <scope>NUCLEOTIDE SEQUENCE</scope>
    <source>
        <strain evidence="2">D6</strain>
    </source>
</reference>
<keyword evidence="3" id="KW-1185">Reference proteome</keyword>
<feature type="signal peptide" evidence="1">
    <location>
        <begin position="1"/>
        <end position="24"/>
    </location>
</feature>
<feature type="chain" id="PRO_5040397364" evidence="1">
    <location>
        <begin position="25"/>
        <end position="223"/>
    </location>
</feature>
<keyword evidence="1" id="KW-0732">Signal</keyword>
<name>A0A9N8HC16_9STRA</name>
<protein>
    <submittedName>
        <fullName evidence="2">Uncharacterized protein</fullName>
    </submittedName>
</protein>
<accession>A0A9N8HC16</accession>